<dbReference type="PANTHER" id="PTHR37315">
    <property type="entry name" value="UPF0311 PROTEIN BLR7842"/>
    <property type="match status" value="1"/>
</dbReference>
<protein>
    <submittedName>
        <fullName evidence="1">Uncharacterized protein</fullName>
    </submittedName>
</protein>
<organism evidence="1 2">
    <name type="scientific">Aspergillus keveii</name>
    <dbReference type="NCBI Taxonomy" id="714993"/>
    <lineage>
        <taxon>Eukaryota</taxon>
        <taxon>Fungi</taxon>
        <taxon>Dikarya</taxon>
        <taxon>Ascomycota</taxon>
        <taxon>Pezizomycotina</taxon>
        <taxon>Eurotiomycetes</taxon>
        <taxon>Eurotiomycetidae</taxon>
        <taxon>Eurotiales</taxon>
        <taxon>Aspergillaceae</taxon>
        <taxon>Aspergillus</taxon>
        <taxon>Aspergillus subgen. Nidulantes</taxon>
    </lineage>
</organism>
<evidence type="ECO:0000313" key="1">
    <source>
        <dbReference type="EMBL" id="KAL2795788.1"/>
    </source>
</evidence>
<gene>
    <name evidence="1" type="ORF">BJX66DRAFT_301366</name>
</gene>
<dbReference type="EMBL" id="JBFTWV010000032">
    <property type="protein sequence ID" value="KAL2795788.1"/>
    <property type="molecule type" value="Genomic_DNA"/>
</dbReference>
<accession>A0ABR4G9T2</accession>
<dbReference type="Gene3D" id="2.40.160.20">
    <property type="match status" value="1"/>
</dbReference>
<dbReference type="Pfam" id="PF11578">
    <property type="entry name" value="DUF3237"/>
    <property type="match status" value="1"/>
</dbReference>
<sequence length="168" mass="18038">MAEYPSTKPAFTMKVAIDAPLAVGSASRSNPLQVVPMLGGTLQSAEGFDPAIDAEFVGIGNDYIHADADGKHLRLNAHGVIKTKDEALIYINYTGVITLTEAEAAVFTGKAAEGSTPFGNSFIHLTFETGHERYKELENRVFVGQGRFNVGADKKIVVEYRVGQVVHG</sequence>
<dbReference type="Proteomes" id="UP001610563">
    <property type="component" value="Unassembled WGS sequence"/>
</dbReference>
<dbReference type="PANTHER" id="PTHR37315:SF1">
    <property type="entry name" value="UPF0311 PROTEIN BLR7842"/>
    <property type="match status" value="1"/>
</dbReference>
<dbReference type="InterPro" id="IPR020915">
    <property type="entry name" value="UPF0311"/>
</dbReference>
<reference evidence="1 2" key="1">
    <citation type="submission" date="2024-07" db="EMBL/GenBank/DDBJ databases">
        <title>Section-level genome sequencing and comparative genomics of Aspergillus sections Usti and Cavernicolus.</title>
        <authorList>
            <consortium name="Lawrence Berkeley National Laboratory"/>
            <person name="Nybo J.L."/>
            <person name="Vesth T.C."/>
            <person name="Theobald S."/>
            <person name="Frisvad J.C."/>
            <person name="Larsen T.O."/>
            <person name="Kjaerboelling I."/>
            <person name="Rothschild-Mancinelli K."/>
            <person name="Lyhne E.K."/>
            <person name="Kogle M.E."/>
            <person name="Barry K."/>
            <person name="Clum A."/>
            <person name="Na H."/>
            <person name="Ledsgaard L."/>
            <person name="Lin J."/>
            <person name="Lipzen A."/>
            <person name="Kuo A."/>
            <person name="Riley R."/>
            <person name="Mondo S."/>
            <person name="Labutti K."/>
            <person name="Haridas S."/>
            <person name="Pangalinan J."/>
            <person name="Salamov A.A."/>
            <person name="Simmons B.A."/>
            <person name="Magnuson J.K."/>
            <person name="Chen J."/>
            <person name="Drula E."/>
            <person name="Henrissat B."/>
            <person name="Wiebenga A."/>
            <person name="Lubbers R.J."/>
            <person name="Gomes A.C."/>
            <person name="Makela M.R."/>
            <person name="Stajich J."/>
            <person name="Grigoriev I.V."/>
            <person name="Mortensen U.H."/>
            <person name="De Vries R.P."/>
            <person name="Baker S.E."/>
            <person name="Andersen M.R."/>
        </authorList>
    </citation>
    <scope>NUCLEOTIDE SEQUENCE [LARGE SCALE GENOMIC DNA]</scope>
    <source>
        <strain evidence="1 2">CBS 209.92</strain>
    </source>
</reference>
<proteinExistence type="predicted"/>
<comment type="caution">
    <text evidence="1">The sequence shown here is derived from an EMBL/GenBank/DDBJ whole genome shotgun (WGS) entry which is preliminary data.</text>
</comment>
<evidence type="ECO:0000313" key="2">
    <source>
        <dbReference type="Proteomes" id="UP001610563"/>
    </source>
</evidence>
<name>A0ABR4G9T2_9EURO</name>
<keyword evidence="2" id="KW-1185">Reference proteome</keyword>